<evidence type="ECO:0008006" key="3">
    <source>
        <dbReference type="Google" id="ProtNLM"/>
    </source>
</evidence>
<proteinExistence type="predicted"/>
<dbReference type="Proteomes" id="UP000193689">
    <property type="component" value="Unassembled WGS sequence"/>
</dbReference>
<organism evidence="1 2">
    <name type="scientific">Pseudomassariella vexata</name>
    <dbReference type="NCBI Taxonomy" id="1141098"/>
    <lineage>
        <taxon>Eukaryota</taxon>
        <taxon>Fungi</taxon>
        <taxon>Dikarya</taxon>
        <taxon>Ascomycota</taxon>
        <taxon>Pezizomycotina</taxon>
        <taxon>Sordariomycetes</taxon>
        <taxon>Xylariomycetidae</taxon>
        <taxon>Amphisphaeriales</taxon>
        <taxon>Pseudomassariaceae</taxon>
        <taxon>Pseudomassariella</taxon>
    </lineage>
</organism>
<dbReference type="PANTHER" id="PTHR10039:SF5">
    <property type="entry name" value="NACHT DOMAIN-CONTAINING PROTEIN"/>
    <property type="match status" value="1"/>
</dbReference>
<reference evidence="1 2" key="1">
    <citation type="submission" date="2016-07" db="EMBL/GenBank/DDBJ databases">
        <title>Pervasive Adenine N6-methylation of Active Genes in Fungi.</title>
        <authorList>
            <consortium name="DOE Joint Genome Institute"/>
            <person name="Mondo S.J."/>
            <person name="Dannebaum R.O."/>
            <person name="Kuo R.C."/>
            <person name="Labutti K."/>
            <person name="Haridas S."/>
            <person name="Kuo A."/>
            <person name="Salamov A."/>
            <person name="Ahrendt S.R."/>
            <person name="Lipzen A."/>
            <person name="Sullivan W."/>
            <person name="Andreopoulos W.B."/>
            <person name="Clum A."/>
            <person name="Lindquist E."/>
            <person name="Daum C."/>
            <person name="Ramamoorthy G.K."/>
            <person name="Gryganskyi A."/>
            <person name="Culley D."/>
            <person name="Magnuson J.K."/>
            <person name="James T.Y."/>
            <person name="O'Malley M.A."/>
            <person name="Stajich J.E."/>
            <person name="Spatafora J.W."/>
            <person name="Visel A."/>
            <person name="Grigoriev I.V."/>
        </authorList>
    </citation>
    <scope>NUCLEOTIDE SEQUENCE [LARGE SCALE GENOMIC DNA]</scope>
    <source>
        <strain evidence="1 2">CBS 129021</strain>
    </source>
</reference>
<sequence length="232" mass="26842">MVKEMRWFARLLKETNPPFRIVLLIYGLDEYIGDFDELLEVLSPEADFPFVKLILSSRPVIRCTEEYSRYPSLRLQDLTYNDIRQYAEDIMRSRFKTIAHPLGSSLDLLSNELAKQLQECFVGVKNGDREDELPSDLATLYGQMVEKIPSHYRIQAANLFKIMIQSVEHETCEKQHYSIDTLIQVWSLKCHPTLEVIGSYNTRGLIFLLLVKTALAVALDRSSRPPPPEYLD</sequence>
<name>A0A1Y2E6K9_9PEZI</name>
<dbReference type="AlphaFoldDB" id="A0A1Y2E6K9"/>
<dbReference type="GeneID" id="63774353"/>
<dbReference type="RefSeq" id="XP_040717824.1">
    <property type="nucleotide sequence ID" value="XM_040858141.1"/>
</dbReference>
<keyword evidence="2" id="KW-1185">Reference proteome</keyword>
<accession>A0A1Y2E6K9</accession>
<dbReference type="EMBL" id="MCFJ01000004">
    <property type="protein sequence ID" value="ORY67200.1"/>
    <property type="molecule type" value="Genomic_DNA"/>
</dbReference>
<dbReference type="InParanoid" id="A0A1Y2E6K9"/>
<evidence type="ECO:0000313" key="2">
    <source>
        <dbReference type="Proteomes" id="UP000193689"/>
    </source>
</evidence>
<dbReference type="OrthoDB" id="443402at2759"/>
<evidence type="ECO:0000313" key="1">
    <source>
        <dbReference type="EMBL" id="ORY67200.1"/>
    </source>
</evidence>
<protein>
    <recommendedName>
        <fullName evidence="3">NACHT domain-containing protein</fullName>
    </recommendedName>
</protein>
<comment type="caution">
    <text evidence="1">The sequence shown here is derived from an EMBL/GenBank/DDBJ whole genome shotgun (WGS) entry which is preliminary data.</text>
</comment>
<gene>
    <name evidence="1" type="ORF">BCR38DRAFT_407202</name>
</gene>
<dbReference type="PANTHER" id="PTHR10039">
    <property type="entry name" value="AMELOGENIN"/>
    <property type="match status" value="1"/>
</dbReference>